<proteinExistence type="predicted"/>
<dbReference type="InterPro" id="IPR011250">
    <property type="entry name" value="OMP/PagP_B-barrel"/>
</dbReference>
<keyword evidence="1" id="KW-0732">Signal</keyword>
<accession>B6BHV5</accession>
<feature type="chain" id="PRO_5002840436" evidence="1">
    <location>
        <begin position="18"/>
        <end position="165"/>
    </location>
</feature>
<accession>H1FUF4</accession>
<dbReference type="Proteomes" id="UP000006431">
    <property type="component" value="Unassembled WGS sequence"/>
</dbReference>
<name>B6BHV5_SULGG</name>
<evidence type="ECO:0000313" key="3">
    <source>
        <dbReference type="Proteomes" id="UP000006431"/>
    </source>
</evidence>
<dbReference type="STRING" id="929558.SMGD1_1582"/>
<evidence type="ECO:0000256" key="1">
    <source>
        <dbReference type="SAM" id="SignalP"/>
    </source>
</evidence>
<gene>
    <name evidence="2" type="ORF">SMGD1_1582</name>
</gene>
<dbReference type="OrthoDB" id="6399625at2"/>
<reference evidence="2 3" key="1">
    <citation type="journal article" date="2012" name="Proc. Natl. Acad. Sci. U.S.A.">
        <title>Genome and physiology of a model Epsilonproteobacterium responsible for sulfide detoxification in marine oxygen depletion zones.</title>
        <authorList>
            <person name="Grote J."/>
            <person name="Schott T."/>
            <person name="Bruckner C.G."/>
            <person name="Glockner F.O."/>
            <person name="Jost G."/>
            <person name="Teeling H."/>
            <person name="Labrenz M."/>
            <person name="Jurgens K."/>
        </authorList>
    </citation>
    <scope>NUCLEOTIDE SEQUENCE [LARGE SCALE GENOMIC DNA]</scope>
    <source>
        <strain evidence="2 3">GD1</strain>
    </source>
</reference>
<sequence length="165" mass="17958">MKNILLALLLLSSMASAELFKKSNVGVGVAIGGGTVTTVRDGQQNYTILGVNADYFVIDNLSVGIGFMSWLGATPTLNQITVPVTYYIPLNEKLRPYVGAFVRKTYVSDGYEDFESYGGKLGVAMILSPNSYIGAGMISEHQSSCSKWQDSCSRTYPEFVFAFSF</sequence>
<dbReference type="HOGENOM" id="CLU_1609924_0_0_7"/>
<dbReference type="AlphaFoldDB" id="B6BHV5"/>
<dbReference type="RefSeq" id="WP_008336701.1">
    <property type="nucleotide sequence ID" value="NZ_AFRZ01000001.1"/>
</dbReference>
<organism evidence="2 3">
    <name type="scientific">Sulfurimonas gotlandica (strain DSM 19862 / JCM 16533 / GD1)</name>
    <dbReference type="NCBI Taxonomy" id="929558"/>
    <lineage>
        <taxon>Bacteria</taxon>
        <taxon>Pseudomonadati</taxon>
        <taxon>Campylobacterota</taxon>
        <taxon>Epsilonproteobacteria</taxon>
        <taxon>Campylobacterales</taxon>
        <taxon>Sulfurimonadaceae</taxon>
        <taxon>Sulfurimonas</taxon>
    </lineage>
</organism>
<dbReference type="SUPFAM" id="SSF56925">
    <property type="entry name" value="OMPA-like"/>
    <property type="match status" value="1"/>
</dbReference>
<evidence type="ECO:0000313" key="2">
    <source>
        <dbReference type="EMBL" id="EHP30106.1"/>
    </source>
</evidence>
<keyword evidence="3" id="KW-1185">Reference proteome</keyword>
<comment type="caution">
    <text evidence="2">The sequence shown here is derived from an EMBL/GenBank/DDBJ whole genome shotgun (WGS) entry which is preliminary data.</text>
</comment>
<dbReference type="Gene3D" id="2.40.160.20">
    <property type="match status" value="1"/>
</dbReference>
<protein>
    <submittedName>
        <fullName evidence="2">Uncharacterized protein</fullName>
    </submittedName>
</protein>
<dbReference type="EMBL" id="AFRZ01000001">
    <property type="protein sequence ID" value="EHP30106.1"/>
    <property type="molecule type" value="Genomic_DNA"/>
</dbReference>
<dbReference type="PATRIC" id="fig|929558.5.peg.1573"/>
<feature type="signal peptide" evidence="1">
    <location>
        <begin position="1"/>
        <end position="17"/>
    </location>
</feature>